<dbReference type="EMBL" id="AP012337">
    <property type="protein sequence ID" value="BAL99424.1"/>
    <property type="molecule type" value="Genomic_DNA"/>
</dbReference>
<sequence length="376" mass="41212">MTIVSWNASWKDKALFTPGPLTTSRTVKQAMLRDLGSRDQEFIALVADVRRRLVRLADADPALYTAVLMQGSGTFAIEAVIGSVIPPHGRLLVLVNGAYGERMVQIARRLSIDVVEVRSFENAPVDVNALAATLAQDNAITHVAVVHCETTTGVMNPIDAVGTVTARFGRSLIVDAMSSFGAYPVDLAGWGVDYLISSANKCIEGVPGFAFVLARIAALQATRGYARSISLDLLAQYEGLERDGQFRFTPPVHAILAFHQALVELEAEGGVAGRGARYRRNYETTLRGMMALGFQPYVPEAYHSYIITSFYYPAHPNFDFQRFYHLLSERGCVIYPGKLSHADCFRIGHIGRLEVADVENLLCAVRAALSEMEIQL</sequence>
<dbReference type="SUPFAM" id="SSF53383">
    <property type="entry name" value="PLP-dependent transferases"/>
    <property type="match status" value="1"/>
</dbReference>
<feature type="binding site" evidence="9">
    <location>
        <position position="346"/>
    </location>
    <ligand>
        <name>substrate</name>
    </ligand>
</feature>
<dbReference type="Gene3D" id="3.90.1150.10">
    <property type="entry name" value="Aspartate Aminotransferase, domain 1"/>
    <property type="match status" value="1"/>
</dbReference>
<proteinExistence type="inferred from homology"/>
<dbReference type="RefSeq" id="WP_014432664.1">
    <property type="nucleotide sequence ID" value="NC_017079.1"/>
</dbReference>
<reference evidence="12 13" key="1">
    <citation type="submission" date="2012-02" db="EMBL/GenBank/DDBJ databases">
        <title>Complete genome sequence of Caldilinea aerophila DSM 14535 (= NBRC 102666).</title>
        <authorList>
            <person name="Oguchi A."/>
            <person name="Hosoyama A."/>
            <person name="Sekine M."/>
            <person name="Fukai R."/>
            <person name="Kato Y."/>
            <person name="Nakamura S."/>
            <person name="Hanada S."/>
            <person name="Yamazaki S."/>
            <person name="Fujita N."/>
        </authorList>
    </citation>
    <scope>NUCLEOTIDE SEQUENCE [LARGE SCALE GENOMIC DNA]</scope>
    <source>
        <strain evidence="13">DSM 14535 / JCM 11387 / NBRC 104270 / STL-6-O1</strain>
    </source>
</reference>
<comment type="cofactor">
    <cofactor evidence="1 10">
        <name>pyridoxal 5'-phosphate</name>
        <dbReference type="ChEBI" id="CHEBI:597326"/>
    </cofactor>
</comment>
<evidence type="ECO:0000256" key="1">
    <source>
        <dbReference type="ARBA" id="ARBA00001933"/>
    </source>
</evidence>
<evidence type="ECO:0000256" key="8">
    <source>
        <dbReference type="NCBIfam" id="TIGR02326"/>
    </source>
</evidence>
<dbReference type="KEGG" id="cap:CLDAP_13850"/>
<organism evidence="12 13">
    <name type="scientific">Caldilinea aerophila (strain DSM 14535 / JCM 11387 / NBRC 104270 / STL-6-O1)</name>
    <dbReference type="NCBI Taxonomy" id="926550"/>
    <lineage>
        <taxon>Bacteria</taxon>
        <taxon>Bacillati</taxon>
        <taxon>Chloroflexota</taxon>
        <taxon>Caldilineae</taxon>
        <taxon>Caldilineales</taxon>
        <taxon>Caldilineaceae</taxon>
        <taxon>Caldilinea</taxon>
    </lineage>
</organism>
<dbReference type="InterPro" id="IPR012703">
    <property type="entry name" value="NH2EtPonate_pyrv_transaminase"/>
</dbReference>
<dbReference type="PIRSF" id="PIRSF000524">
    <property type="entry name" value="SPT"/>
    <property type="match status" value="1"/>
</dbReference>
<dbReference type="PANTHER" id="PTHR42778:SF1">
    <property type="entry name" value="2-AMINOETHYLPHOSPHONATE--PYRUVATE TRANSAMINASE"/>
    <property type="match status" value="1"/>
</dbReference>
<dbReference type="Gene3D" id="3.40.640.10">
    <property type="entry name" value="Type I PLP-dependent aspartate aminotransferase-like (Major domain)"/>
    <property type="match status" value="1"/>
</dbReference>
<dbReference type="PATRIC" id="fig|926550.5.peg.1463"/>
<dbReference type="NCBIfam" id="TIGR02326">
    <property type="entry name" value="transamin_PhnW"/>
    <property type="match status" value="1"/>
</dbReference>
<evidence type="ECO:0000256" key="10">
    <source>
        <dbReference type="PIRSR" id="PIRSR000524-50"/>
    </source>
</evidence>
<keyword evidence="2 12" id="KW-0032">Aminotransferase</keyword>
<dbReference type="AlphaFoldDB" id="I0I2D7"/>
<dbReference type="PANTHER" id="PTHR42778">
    <property type="entry name" value="2-AMINOETHYLPHOSPHONATE--PYRUVATE TRANSAMINASE"/>
    <property type="match status" value="1"/>
</dbReference>
<evidence type="ECO:0000256" key="5">
    <source>
        <dbReference type="ARBA" id="ARBA00023317"/>
    </source>
</evidence>
<evidence type="ECO:0000256" key="2">
    <source>
        <dbReference type="ARBA" id="ARBA00022576"/>
    </source>
</evidence>
<evidence type="ECO:0000256" key="6">
    <source>
        <dbReference type="ARBA" id="ARBA00044521"/>
    </source>
</evidence>
<dbReference type="OrthoDB" id="389074at2"/>
<dbReference type="InterPro" id="IPR015422">
    <property type="entry name" value="PyrdxlP-dep_Trfase_small"/>
</dbReference>
<evidence type="ECO:0000313" key="13">
    <source>
        <dbReference type="Proteomes" id="UP000007880"/>
    </source>
</evidence>
<feature type="domain" description="Aminotransferase class V" evidence="11">
    <location>
        <begin position="30"/>
        <end position="337"/>
    </location>
</feature>
<dbReference type="GO" id="GO:0047304">
    <property type="term" value="F:2-aminoethylphosphonate-pyruvate transaminase activity"/>
    <property type="evidence" value="ECO:0007669"/>
    <property type="project" value="UniProtKB-UniRule"/>
</dbReference>
<dbReference type="GO" id="GO:0019700">
    <property type="term" value="P:organic phosphonate catabolic process"/>
    <property type="evidence" value="ECO:0007669"/>
    <property type="project" value="UniProtKB-UniRule"/>
</dbReference>
<evidence type="ECO:0000313" key="12">
    <source>
        <dbReference type="EMBL" id="BAL99424.1"/>
    </source>
</evidence>
<protein>
    <recommendedName>
        <fullName evidence="6 8">2-aminoethylphosphonate--pyruvate transaminase</fullName>
        <ecNumber evidence="6 8">2.6.1.37</ecNumber>
    </recommendedName>
</protein>
<evidence type="ECO:0000259" key="11">
    <source>
        <dbReference type="Pfam" id="PF00266"/>
    </source>
</evidence>
<dbReference type="InterPro" id="IPR015424">
    <property type="entry name" value="PyrdxlP-dep_Trfase"/>
</dbReference>
<dbReference type="InterPro" id="IPR024169">
    <property type="entry name" value="SP_NH2Trfase/AEP_transaminase"/>
</dbReference>
<dbReference type="HAMAP" id="MF_01376">
    <property type="entry name" value="PhnW_aminotrans_5"/>
    <property type="match status" value="1"/>
</dbReference>
<evidence type="ECO:0000256" key="4">
    <source>
        <dbReference type="ARBA" id="ARBA00022898"/>
    </source>
</evidence>
<name>I0I2D7_CALAS</name>
<dbReference type="NCBIfam" id="NF010006">
    <property type="entry name" value="PRK13479.1"/>
    <property type="match status" value="1"/>
</dbReference>
<feature type="modified residue" description="N6-(pyridoxal phosphate)lysine" evidence="10">
    <location>
        <position position="201"/>
    </location>
</feature>
<dbReference type="InterPro" id="IPR015421">
    <property type="entry name" value="PyrdxlP-dep_Trfase_major"/>
</dbReference>
<accession>I0I2D7</accession>
<dbReference type="eggNOG" id="COG0075">
    <property type="taxonomic scope" value="Bacteria"/>
</dbReference>
<keyword evidence="3 12" id="KW-0808">Transferase</keyword>
<dbReference type="InterPro" id="IPR000192">
    <property type="entry name" value="Aminotrans_V_dom"/>
</dbReference>
<evidence type="ECO:0000256" key="9">
    <source>
        <dbReference type="PIRSR" id="PIRSR000524-1"/>
    </source>
</evidence>
<dbReference type="Proteomes" id="UP000007880">
    <property type="component" value="Chromosome"/>
</dbReference>
<evidence type="ECO:0000256" key="3">
    <source>
        <dbReference type="ARBA" id="ARBA00022679"/>
    </source>
</evidence>
<keyword evidence="13" id="KW-1185">Reference proteome</keyword>
<keyword evidence="4 10" id="KW-0663">Pyridoxal phosphate</keyword>
<dbReference type="Pfam" id="PF00266">
    <property type="entry name" value="Aminotran_5"/>
    <property type="match status" value="1"/>
</dbReference>
<dbReference type="NCBIfam" id="TIGR03301">
    <property type="entry name" value="PhnW-AepZ"/>
    <property type="match status" value="1"/>
</dbReference>
<keyword evidence="5 12" id="KW-0670">Pyruvate</keyword>
<gene>
    <name evidence="12" type="primary">phnW</name>
    <name evidence="12" type="ordered locus">CLDAP_13850</name>
</gene>
<comment type="catalytic activity">
    <reaction evidence="7">
        <text>(2-aminoethyl)phosphonate + pyruvate = phosphonoacetaldehyde + L-alanine</text>
        <dbReference type="Rhea" id="RHEA:17021"/>
        <dbReference type="ChEBI" id="CHEBI:15361"/>
        <dbReference type="ChEBI" id="CHEBI:57418"/>
        <dbReference type="ChEBI" id="CHEBI:57972"/>
        <dbReference type="ChEBI" id="CHEBI:58383"/>
        <dbReference type="EC" id="2.6.1.37"/>
    </reaction>
</comment>
<dbReference type="STRING" id="926550.CLDAP_13850"/>
<dbReference type="HOGENOM" id="CLU_027686_3_1_0"/>
<evidence type="ECO:0000256" key="7">
    <source>
        <dbReference type="ARBA" id="ARBA00049460"/>
    </source>
</evidence>
<dbReference type="EC" id="2.6.1.37" evidence="6 8"/>